<name>A0ABM1ZPV0_AEDAL</name>
<keyword evidence="1" id="KW-0479">Metal-binding</keyword>
<protein>
    <recommendedName>
        <fullName evidence="5">PHD-type domain-containing protein</fullName>
    </recommendedName>
</protein>
<dbReference type="RefSeq" id="XP_062707538.1">
    <property type="nucleotide sequence ID" value="XM_062851554.1"/>
</dbReference>
<dbReference type="RefSeq" id="XP_062707536.1">
    <property type="nucleotide sequence ID" value="XM_062851552.1"/>
</dbReference>
<dbReference type="EnsemblMetazoa" id="AALFPA23_020514.R30291">
    <property type="protein sequence ID" value="AALFPA23_020514.P30291"/>
    <property type="gene ID" value="AALFPA23_020514"/>
</dbReference>
<reference evidence="7" key="1">
    <citation type="journal article" date="2015" name="Proc. Natl. Acad. Sci. U.S.A.">
        <title>Genome sequence of the Asian Tiger mosquito, Aedes albopictus, reveals insights into its biology, genetics, and evolution.</title>
        <authorList>
            <person name="Chen X.G."/>
            <person name="Jiang X."/>
            <person name="Gu J."/>
            <person name="Xu M."/>
            <person name="Wu Y."/>
            <person name="Deng Y."/>
            <person name="Zhang C."/>
            <person name="Bonizzoni M."/>
            <person name="Dermauw W."/>
            <person name="Vontas J."/>
            <person name="Armbruster P."/>
            <person name="Huang X."/>
            <person name="Yang Y."/>
            <person name="Zhang H."/>
            <person name="He W."/>
            <person name="Peng H."/>
            <person name="Liu Y."/>
            <person name="Wu K."/>
            <person name="Chen J."/>
            <person name="Lirakis M."/>
            <person name="Topalis P."/>
            <person name="Van Leeuwen T."/>
            <person name="Hall A.B."/>
            <person name="Jiang X."/>
            <person name="Thorpe C."/>
            <person name="Mueller R.L."/>
            <person name="Sun C."/>
            <person name="Waterhouse R.M."/>
            <person name="Yan G."/>
            <person name="Tu Z.J."/>
            <person name="Fang X."/>
            <person name="James A.A."/>
        </authorList>
    </citation>
    <scope>NUCLEOTIDE SEQUENCE [LARGE SCALE GENOMIC DNA]</scope>
    <source>
        <strain evidence="7">Foshan</strain>
    </source>
</reference>
<dbReference type="InterPro" id="IPR011011">
    <property type="entry name" value="Znf_FYVE_PHD"/>
</dbReference>
<dbReference type="EnsemblMetazoa" id="AALFPA23_020514.R30294">
    <property type="protein sequence ID" value="AALFPA23_020514.P30294"/>
    <property type="gene ID" value="AALFPA23_020514"/>
</dbReference>
<accession>A0ABM1ZPV0</accession>
<evidence type="ECO:0000259" key="5">
    <source>
        <dbReference type="PROSITE" id="PS50016"/>
    </source>
</evidence>
<dbReference type="InterPro" id="IPR019786">
    <property type="entry name" value="Zinc_finger_PHD-type_CS"/>
</dbReference>
<dbReference type="RefSeq" id="XP_062707537.1">
    <property type="nucleotide sequence ID" value="XM_062851553.1"/>
</dbReference>
<evidence type="ECO:0000256" key="3">
    <source>
        <dbReference type="ARBA" id="ARBA00022833"/>
    </source>
</evidence>
<dbReference type="Proteomes" id="UP000069940">
    <property type="component" value="Unassembled WGS sequence"/>
</dbReference>
<evidence type="ECO:0000256" key="4">
    <source>
        <dbReference type="PROSITE-ProRule" id="PRU00146"/>
    </source>
</evidence>
<dbReference type="InterPro" id="IPR019787">
    <property type="entry name" value="Znf_PHD-finger"/>
</dbReference>
<dbReference type="EnsemblMetazoa" id="AALFPA23_020514.R30292">
    <property type="protein sequence ID" value="AALFPA23_020514.P30292"/>
    <property type="gene ID" value="AALFPA23_020514"/>
</dbReference>
<proteinExistence type="predicted"/>
<feature type="domain" description="PHD-type" evidence="5">
    <location>
        <begin position="1"/>
        <end position="58"/>
    </location>
</feature>
<dbReference type="GeneID" id="134288014"/>
<dbReference type="PROSITE" id="PS01359">
    <property type="entry name" value="ZF_PHD_1"/>
    <property type="match status" value="1"/>
</dbReference>
<organism evidence="6 7">
    <name type="scientific">Aedes albopictus</name>
    <name type="common">Asian tiger mosquito</name>
    <name type="synonym">Stegomyia albopicta</name>
    <dbReference type="NCBI Taxonomy" id="7160"/>
    <lineage>
        <taxon>Eukaryota</taxon>
        <taxon>Metazoa</taxon>
        <taxon>Ecdysozoa</taxon>
        <taxon>Arthropoda</taxon>
        <taxon>Hexapoda</taxon>
        <taxon>Insecta</taxon>
        <taxon>Pterygota</taxon>
        <taxon>Neoptera</taxon>
        <taxon>Endopterygota</taxon>
        <taxon>Diptera</taxon>
        <taxon>Nematocera</taxon>
        <taxon>Culicoidea</taxon>
        <taxon>Culicidae</taxon>
        <taxon>Culicinae</taxon>
        <taxon>Aedini</taxon>
        <taxon>Aedes</taxon>
        <taxon>Stegomyia</taxon>
    </lineage>
</organism>
<dbReference type="Gene3D" id="3.30.40.10">
    <property type="entry name" value="Zinc/RING finger domain, C3HC4 (zinc finger)"/>
    <property type="match status" value="1"/>
</dbReference>
<keyword evidence="7" id="KW-1185">Reference proteome</keyword>
<dbReference type="PROSITE" id="PS50016">
    <property type="entry name" value="ZF_PHD_2"/>
    <property type="match status" value="1"/>
</dbReference>
<evidence type="ECO:0000256" key="1">
    <source>
        <dbReference type="ARBA" id="ARBA00022723"/>
    </source>
</evidence>
<evidence type="ECO:0000256" key="2">
    <source>
        <dbReference type="ARBA" id="ARBA00022771"/>
    </source>
</evidence>
<dbReference type="RefSeq" id="XP_062707534.1">
    <property type="nucleotide sequence ID" value="XM_062851550.1"/>
</dbReference>
<evidence type="ECO:0000313" key="7">
    <source>
        <dbReference type="Proteomes" id="UP000069940"/>
    </source>
</evidence>
<reference evidence="6" key="2">
    <citation type="submission" date="2025-05" db="UniProtKB">
        <authorList>
            <consortium name="EnsemblMetazoa"/>
        </authorList>
    </citation>
    <scope>IDENTIFICATION</scope>
    <source>
        <strain evidence="6">Foshan</strain>
    </source>
</reference>
<keyword evidence="2 4" id="KW-0863">Zinc-finger</keyword>
<dbReference type="InterPro" id="IPR013083">
    <property type="entry name" value="Znf_RING/FYVE/PHD"/>
</dbReference>
<evidence type="ECO:0000313" key="6">
    <source>
        <dbReference type="EnsemblMetazoa" id="AALFPA23_020514.P30293"/>
    </source>
</evidence>
<dbReference type="EnsemblMetazoa" id="AALFPA23_020514.R30293">
    <property type="protein sequence ID" value="AALFPA23_020514.P30293"/>
    <property type="gene ID" value="AALFPA23_020514"/>
</dbReference>
<dbReference type="SUPFAM" id="SSF57903">
    <property type="entry name" value="FYVE/PHD zinc finger"/>
    <property type="match status" value="1"/>
</dbReference>
<keyword evidence="3" id="KW-0862">Zinc</keyword>
<sequence length="353" mass="38937">MESCRVCCNPLNSGRVINCSGSCGSIFHFDCAGLTKTHFSSWSAKVGLIWFCSSCRLNFEPAVYDREKIIMKALRELLIRTDSIDVRLGNYGENLRRVNDTLYGSKTHTKASDSSQQNASFLQRIDALNFDDTTDDTINSSKSCDHTSFFEVLDEVNSSIAVPDRFIVGANKRVQIVAKAASSSSYNKNTTRMDVSTPAVADKRTNLQTEQIQSTVNYATSCSEKVGDKSIETLGGGPSRPNSMSLRVASGTSAFGDLESFYVTPFAPDQTEEEVKQYVIDISNVHSSLVKVTKLVPRGKSVDDLSFVSFKVSVCKSVSRLVSDRWYWPDGITVRSFEPTPKNETAARLPTVQ</sequence>